<evidence type="ECO:0000256" key="13">
    <source>
        <dbReference type="ARBA" id="ARBA00023180"/>
    </source>
</evidence>
<evidence type="ECO:0000313" key="15">
    <source>
        <dbReference type="EMBL" id="MPQ36312.1"/>
    </source>
</evidence>
<reference evidence="15 16" key="1">
    <citation type="submission" date="2019-10" db="EMBL/GenBank/DDBJ databases">
        <title>Genome Sequencing and assembly of Lactobacillus fermentum I2, a lactic acid bacteria.</title>
        <authorList>
            <person name="Lopes L.S."/>
            <person name="Persinoti G.F."/>
            <person name="Riano-Pachon D.M."/>
            <person name="Labate C.A."/>
        </authorList>
    </citation>
    <scope>NUCLEOTIDE SEQUENCE [LARGE SCALE GENOMIC DNA]</scope>
    <source>
        <strain evidence="15 16">I2</strain>
    </source>
</reference>
<comment type="caution">
    <text evidence="15">The sequence shown here is derived from an EMBL/GenBank/DDBJ whole genome shotgun (WGS) entry which is preliminary data.</text>
</comment>
<dbReference type="InterPro" id="IPR003406">
    <property type="entry name" value="Glyco_trans_14"/>
</dbReference>
<keyword evidence="5" id="KW-0812">Transmembrane</keyword>
<dbReference type="EMBL" id="WHJL01000150">
    <property type="protein sequence ID" value="MPQ36312.1"/>
    <property type="molecule type" value="Genomic_DNA"/>
</dbReference>
<gene>
    <name evidence="15" type="ORF">GC247_10865</name>
</gene>
<keyword evidence="10" id="KW-0333">Golgi apparatus</keyword>
<dbReference type="InterPro" id="IPR043538">
    <property type="entry name" value="XYLT"/>
</dbReference>
<accession>A0A843R2Q8</accession>
<organism evidence="15 16">
    <name type="scientific">Limosilactobacillus fermentum</name>
    <name type="common">Lactobacillus fermentum</name>
    <dbReference type="NCBI Taxonomy" id="1613"/>
    <lineage>
        <taxon>Bacteria</taxon>
        <taxon>Bacillati</taxon>
        <taxon>Bacillota</taxon>
        <taxon>Bacilli</taxon>
        <taxon>Lactobacillales</taxon>
        <taxon>Lactobacillaceae</taxon>
        <taxon>Limosilactobacillus</taxon>
    </lineage>
</organism>
<evidence type="ECO:0000256" key="7">
    <source>
        <dbReference type="ARBA" id="ARBA00022824"/>
    </source>
</evidence>
<keyword evidence="8" id="KW-0735">Signal-anchor</keyword>
<dbReference type="Proteomes" id="UP000466799">
    <property type="component" value="Unassembled WGS sequence"/>
</dbReference>
<keyword evidence="6" id="KW-0479">Metal-binding</keyword>
<dbReference type="GO" id="GO:0030158">
    <property type="term" value="F:protein xylosyltransferase activity"/>
    <property type="evidence" value="ECO:0007669"/>
    <property type="project" value="InterPro"/>
</dbReference>
<evidence type="ECO:0000256" key="10">
    <source>
        <dbReference type="ARBA" id="ARBA00023034"/>
    </source>
</evidence>
<evidence type="ECO:0000256" key="1">
    <source>
        <dbReference type="ARBA" id="ARBA00004323"/>
    </source>
</evidence>
<name>A0A843R2Q8_LIMFE</name>
<keyword evidence="11" id="KW-0472">Membrane</keyword>
<evidence type="ECO:0000256" key="9">
    <source>
        <dbReference type="ARBA" id="ARBA00022989"/>
    </source>
</evidence>
<dbReference type="PANTHER" id="PTHR46025:SF3">
    <property type="entry name" value="XYLOSYLTRANSFERASE OXT"/>
    <property type="match status" value="1"/>
</dbReference>
<proteinExistence type="predicted"/>
<evidence type="ECO:0000256" key="11">
    <source>
        <dbReference type="ARBA" id="ARBA00023136"/>
    </source>
</evidence>
<dbReference type="Pfam" id="PF02485">
    <property type="entry name" value="Branch"/>
    <property type="match status" value="1"/>
</dbReference>
<keyword evidence="7" id="KW-0256">Endoplasmic reticulum</keyword>
<comment type="subcellular location">
    <subcellularLocation>
        <location evidence="2">Endoplasmic reticulum membrane</location>
        <topology evidence="2">Single-pass type II membrane protein</topology>
    </subcellularLocation>
    <subcellularLocation>
        <location evidence="1">Golgi apparatus membrane</location>
        <topology evidence="1">Single-pass type II membrane protein</topology>
    </subcellularLocation>
</comment>
<dbReference type="GO" id="GO:0050650">
    <property type="term" value="P:chondroitin sulfate proteoglycan biosynthetic process"/>
    <property type="evidence" value="ECO:0007669"/>
    <property type="project" value="TreeGrafter"/>
</dbReference>
<dbReference type="GO" id="GO:0016020">
    <property type="term" value="C:membrane"/>
    <property type="evidence" value="ECO:0007669"/>
    <property type="project" value="InterPro"/>
</dbReference>
<keyword evidence="9" id="KW-1133">Transmembrane helix</keyword>
<sequence length="313" mass="37253">MRKEGIILCSNKHAFLIMVHNNSLTLYKCIQQIDSEFADIFIHVDLKCKNFNYERLKAVVKHSNLYFTTERVKVYWGSFSQIECEMLLLKYARRKSDYSYFHLISGQDLLLKPINIIYKECEESNNSIFLDYRPILLNTNESNDRYLSKGFYYRVSLKHYFVNQLSSRSLFVRQLYRVQNKITGIFEQRVLHQDIIQKFNLKPKGGANWFSLPLEVVDFILKRENQIFKIFKRGKFVDELFIQMIIGTDGRFDNSIVPNKRMVSFDSNNTGHPKIWTIDDYDKLVNSNCFFARKFDEDIDCEIIDKIFKHTLI</sequence>
<evidence type="ECO:0000256" key="12">
    <source>
        <dbReference type="ARBA" id="ARBA00023157"/>
    </source>
</evidence>
<evidence type="ECO:0000256" key="4">
    <source>
        <dbReference type="ARBA" id="ARBA00022679"/>
    </source>
</evidence>
<evidence type="ECO:0000256" key="14">
    <source>
        <dbReference type="ARBA" id="ARBA00042865"/>
    </source>
</evidence>
<keyword evidence="3" id="KW-0328">Glycosyltransferase</keyword>
<keyword evidence="13" id="KW-0325">Glycoprotein</keyword>
<dbReference type="PANTHER" id="PTHR46025">
    <property type="entry name" value="XYLOSYLTRANSFERASE OXT"/>
    <property type="match status" value="1"/>
</dbReference>
<dbReference type="GO" id="GO:0046872">
    <property type="term" value="F:metal ion binding"/>
    <property type="evidence" value="ECO:0007669"/>
    <property type="project" value="UniProtKB-KW"/>
</dbReference>
<dbReference type="AlphaFoldDB" id="A0A843R2Q8"/>
<dbReference type="GO" id="GO:0015012">
    <property type="term" value="P:heparan sulfate proteoglycan biosynthetic process"/>
    <property type="evidence" value="ECO:0007669"/>
    <property type="project" value="TreeGrafter"/>
</dbReference>
<evidence type="ECO:0000256" key="6">
    <source>
        <dbReference type="ARBA" id="ARBA00022723"/>
    </source>
</evidence>
<evidence type="ECO:0000313" key="16">
    <source>
        <dbReference type="Proteomes" id="UP000466799"/>
    </source>
</evidence>
<protein>
    <recommendedName>
        <fullName evidence="14">Peptide O-xylosyltransferase</fullName>
    </recommendedName>
</protein>
<evidence type="ECO:0000256" key="5">
    <source>
        <dbReference type="ARBA" id="ARBA00022692"/>
    </source>
</evidence>
<evidence type="ECO:0000256" key="2">
    <source>
        <dbReference type="ARBA" id="ARBA00004648"/>
    </source>
</evidence>
<evidence type="ECO:0000256" key="8">
    <source>
        <dbReference type="ARBA" id="ARBA00022968"/>
    </source>
</evidence>
<keyword evidence="4" id="KW-0808">Transferase</keyword>
<keyword evidence="12" id="KW-1015">Disulfide bond</keyword>
<evidence type="ECO:0000256" key="3">
    <source>
        <dbReference type="ARBA" id="ARBA00022676"/>
    </source>
</evidence>